<evidence type="ECO:0000256" key="10">
    <source>
        <dbReference type="ARBA" id="ARBA00022833"/>
    </source>
</evidence>
<comment type="cofactor">
    <cofactor evidence="4">
        <name>Zn(2+)</name>
        <dbReference type="ChEBI" id="CHEBI:29105"/>
    </cofactor>
</comment>
<protein>
    <recommendedName>
        <fullName evidence="8 15">Ribulose-phosphate 3-epimerase</fullName>
        <ecNumber evidence="8 15">5.1.3.1</ecNumber>
    </recommendedName>
</protein>
<evidence type="ECO:0000256" key="2">
    <source>
        <dbReference type="ARBA" id="ARBA00001936"/>
    </source>
</evidence>
<comment type="cofactor">
    <cofactor evidence="2">
        <name>Mn(2+)</name>
        <dbReference type="ChEBI" id="CHEBI:29035"/>
    </cofactor>
</comment>
<reference evidence="16" key="1">
    <citation type="journal article" date="2020" name="mSystems">
        <title>Genome- and Community-Level Interaction Insights into Carbon Utilization and Element Cycling Functions of Hydrothermarchaeota in Hydrothermal Sediment.</title>
        <authorList>
            <person name="Zhou Z."/>
            <person name="Liu Y."/>
            <person name="Xu W."/>
            <person name="Pan J."/>
            <person name="Luo Z.H."/>
            <person name="Li M."/>
        </authorList>
    </citation>
    <scope>NUCLEOTIDE SEQUENCE [LARGE SCALE GENOMIC DNA]</scope>
    <source>
        <strain evidence="16">SpSt-747</strain>
    </source>
</reference>
<dbReference type="Pfam" id="PF00834">
    <property type="entry name" value="Ribul_P_3_epim"/>
    <property type="match status" value="1"/>
</dbReference>
<keyword evidence="14" id="KW-0119">Carbohydrate metabolism</keyword>
<dbReference type="NCBIfam" id="NF004076">
    <property type="entry name" value="PRK05581.1-4"/>
    <property type="match status" value="1"/>
</dbReference>
<comment type="cofactor">
    <cofactor evidence="5">
        <name>Fe(2+)</name>
        <dbReference type="ChEBI" id="CHEBI:29033"/>
    </cofactor>
</comment>
<evidence type="ECO:0000256" key="3">
    <source>
        <dbReference type="ARBA" id="ARBA00001941"/>
    </source>
</evidence>
<keyword evidence="11" id="KW-0408">Iron</keyword>
<comment type="caution">
    <text evidence="16">The sequence shown here is derived from an EMBL/GenBank/DDBJ whole genome shotgun (WGS) entry which is preliminary data.</text>
</comment>
<evidence type="ECO:0000256" key="8">
    <source>
        <dbReference type="ARBA" id="ARBA00013188"/>
    </source>
</evidence>
<dbReference type="SUPFAM" id="SSF51366">
    <property type="entry name" value="Ribulose-phoshate binding barrel"/>
    <property type="match status" value="1"/>
</dbReference>
<dbReference type="GO" id="GO:0046872">
    <property type="term" value="F:metal ion binding"/>
    <property type="evidence" value="ECO:0007669"/>
    <property type="project" value="UniProtKB-KW"/>
</dbReference>
<dbReference type="GO" id="GO:0005975">
    <property type="term" value="P:carbohydrate metabolic process"/>
    <property type="evidence" value="ECO:0007669"/>
    <property type="project" value="InterPro"/>
</dbReference>
<comment type="cofactor">
    <cofactor evidence="3">
        <name>Co(2+)</name>
        <dbReference type="ChEBI" id="CHEBI:48828"/>
    </cofactor>
</comment>
<evidence type="ECO:0000256" key="7">
    <source>
        <dbReference type="ARBA" id="ARBA00011738"/>
    </source>
</evidence>
<dbReference type="EMBL" id="DTFV01000012">
    <property type="protein sequence ID" value="HGI29828.1"/>
    <property type="molecule type" value="Genomic_DNA"/>
</dbReference>
<evidence type="ECO:0000256" key="14">
    <source>
        <dbReference type="ARBA" id="ARBA00023277"/>
    </source>
</evidence>
<dbReference type="PANTHER" id="PTHR11749">
    <property type="entry name" value="RIBULOSE-5-PHOSPHATE-3-EPIMERASE"/>
    <property type="match status" value="1"/>
</dbReference>
<organism evidence="16">
    <name type="scientific">Candidatus Caldatribacterium californiense</name>
    <dbReference type="NCBI Taxonomy" id="1454726"/>
    <lineage>
        <taxon>Bacteria</taxon>
        <taxon>Pseudomonadati</taxon>
        <taxon>Atribacterota</taxon>
        <taxon>Atribacteria</taxon>
        <taxon>Atribacterales</taxon>
        <taxon>Candidatus Caldatribacteriaceae</taxon>
        <taxon>Candidatus Caldatribacterium</taxon>
    </lineage>
</organism>
<dbReference type="AlphaFoldDB" id="A0A7V3YEX9"/>
<dbReference type="InterPro" id="IPR026019">
    <property type="entry name" value="Ribul_P_3_epim"/>
</dbReference>
<dbReference type="GO" id="GO:0004750">
    <property type="term" value="F:D-ribulose-phosphate 3-epimerase activity"/>
    <property type="evidence" value="ECO:0007669"/>
    <property type="project" value="UniProtKB-UniRule"/>
</dbReference>
<dbReference type="CDD" id="cd00429">
    <property type="entry name" value="RPE"/>
    <property type="match status" value="1"/>
</dbReference>
<dbReference type="EC" id="5.1.3.1" evidence="8 15"/>
<dbReference type="GO" id="GO:0006098">
    <property type="term" value="P:pentose-phosphate shunt"/>
    <property type="evidence" value="ECO:0007669"/>
    <property type="project" value="UniProtKB-UniRule"/>
</dbReference>
<comment type="similarity">
    <text evidence="6">Belongs to the ribulose-phosphate 3-epimerase family.</text>
</comment>
<evidence type="ECO:0000256" key="4">
    <source>
        <dbReference type="ARBA" id="ARBA00001947"/>
    </source>
</evidence>
<sequence length="231" mass="25018">MKEVLVSASIACADFGHLAEQIRELEEAGVALLHFDVVDGQFAPTFIMGPPVLASLRPYTKIPFEVHLACWNPEKYIEQFVQAGADYIAYHVEATADPGYLAGVIRLKGAKPVVALRPETSPEAISDALLAQVDMVLVLAVHPGFAGQRFIPGTVEKIRRLARRIEGLGLGCLIEVDGNVNEQTIPEVVEAGARVLIGGTSGLFRKDRSLKASVQMMREAACRSVREGVRT</sequence>
<evidence type="ECO:0000256" key="11">
    <source>
        <dbReference type="ARBA" id="ARBA00023004"/>
    </source>
</evidence>
<evidence type="ECO:0000256" key="12">
    <source>
        <dbReference type="ARBA" id="ARBA00023211"/>
    </source>
</evidence>
<keyword evidence="12" id="KW-0464">Manganese</keyword>
<evidence type="ECO:0000256" key="5">
    <source>
        <dbReference type="ARBA" id="ARBA00001954"/>
    </source>
</evidence>
<keyword evidence="13 16" id="KW-0413">Isomerase</keyword>
<dbReference type="InterPro" id="IPR000056">
    <property type="entry name" value="Ribul_P_3_epim-like"/>
</dbReference>
<dbReference type="InterPro" id="IPR011060">
    <property type="entry name" value="RibuloseP-bd_barrel"/>
</dbReference>
<keyword evidence="10" id="KW-0862">Zinc</keyword>
<dbReference type="NCBIfam" id="TIGR01163">
    <property type="entry name" value="rpe"/>
    <property type="match status" value="1"/>
</dbReference>
<evidence type="ECO:0000256" key="13">
    <source>
        <dbReference type="ARBA" id="ARBA00023235"/>
    </source>
</evidence>
<evidence type="ECO:0000256" key="1">
    <source>
        <dbReference type="ARBA" id="ARBA00001782"/>
    </source>
</evidence>
<name>A0A7V3YEX9_9BACT</name>
<evidence type="ECO:0000256" key="15">
    <source>
        <dbReference type="NCBIfam" id="TIGR01163"/>
    </source>
</evidence>
<keyword evidence="9" id="KW-0479">Metal-binding</keyword>
<dbReference type="Gene3D" id="3.20.20.70">
    <property type="entry name" value="Aldolase class I"/>
    <property type="match status" value="1"/>
</dbReference>
<comment type="catalytic activity">
    <reaction evidence="1">
        <text>D-ribulose 5-phosphate = D-xylulose 5-phosphate</text>
        <dbReference type="Rhea" id="RHEA:13677"/>
        <dbReference type="ChEBI" id="CHEBI:57737"/>
        <dbReference type="ChEBI" id="CHEBI:58121"/>
        <dbReference type="EC" id="5.1.3.1"/>
    </reaction>
</comment>
<accession>A0A7V3YEX9</accession>
<comment type="subunit">
    <text evidence="7">Homodimer.</text>
</comment>
<evidence type="ECO:0000313" key="16">
    <source>
        <dbReference type="EMBL" id="HGI29828.1"/>
    </source>
</evidence>
<dbReference type="FunFam" id="3.20.20.70:FF:000191">
    <property type="entry name" value="ribulose-phosphate 3-epimerase isoform X2"/>
    <property type="match status" value="1"/>
</dbReference>
<dbReference type="InterPro" id="IPR013785">
    <property type="entry name" value="Aldolase_TIM"/>
</dbReference>
<evidence type="ECO:0000256" key="9">
    <source>
        <dbReference type="ARBA" id="ARBA00022723"/>
    </source>
</evidence>
<gene>
    <name evidence="16" type="primary">rpe</name>
    <name evidence="16" type="ORF">ENV30_00710</name>
</gene>
<evidence type="ECO:0000256" key="6">
    <source>
        <dbReference type="ARBA" id="ARBA00009541"/>
    </source>
</evidence>
<proteinExistence type="inferred from homology"/>